<evidence type="ECO:0000256" key="1">
    <source>
        <dbReference type="ARBA" id="ARBA00010088"/>
    </source>
</evidence>
<dbReference type="InterPro" id="IPR029058">
    <property type="entry name" value="AB_hydrolase_fold"/>
</dbReference>
<dbReference type="InterPro" id="IPR051601">
    <property type="entry name" value="Serine_prot/Carboxylest_S33"/>
</dbReference>
<dbReference type="GO" id="GO:0016787">
    <property type="term" value="F:hydrolase activity"/>
    <property type="evidence" value="ECO:0007669"/>
    <property type="project" value="UniProtKB-KW"/>
</dbReference>
<dbReference type="PANTHER" id="PTHR43248:SF25">
    <property type="entry name" value="AB HYDROLASE-1 DOMAIN-CONTAINING PROTEIN-RELATED"/>
    <property type="match status" value="1"/>
</dbReference>
<dbReference type="Pfam" id="PF00561">
    <property type="entry name" value="Abhydrolase_1"/>
    <property type="match status" value="1"/>
</dbReference>
<evidence type="ECO:0000259" key="4">
    <source>
        <dbReference type="Pfam" id="PF00561"/>
    </source>
</evidence>
<gene>
    <name evidence="6" type="ORF">N0V84_007450</name>
</gene>
<dbReference type="InterPro" id="IPR013595">
    <property type="entry name" value="Pept_S33_TAP-like_C"/>
</dbReference>
<comment type="caution">
    <text evidence="6">The sequence shown here is derived from an EMBL/GenBank/DDBJ whole genome shotgun (WGS) entry which is preliminary data.</text>
</comment>
<evidence type="ECO:0000313" key="6">
    <source>
        <dbReference type="EMBL" id="KAJ4317231.1"/>
    </source>
</evidence>
<name>A0A9W8WA45_9HYPO</name>
<dbReference type="OrthoDB" id="425534at2759"/>
<organism evidence="6 7">
    <name type="scientific">Fusarium piperis</name>
    <dbReference type="NCBI Taxonomy" id="1435070"/>
    <lineage>
        <taxon>Eukaryota</taxon>
        <taxon>Fungi</taxon>
        <taxon>Dikarya</taxon>
        <taxon>Ascomycota</taxon>
        <taxon>Pezizomycotina</taxon>
        <taxon>Sordariomycetes</taxon>
        <taxon>Hypocreomycetidae</taxon>
        <taxon>Hypocreales</taxon>
        <taxon>Nectriaceae</taxon>
        <taxon>Fusarium</taxon>
        <taxon>Fusarium solani species complex</taxon>
    </lineage>
</organism>
<feature type="chain" id="PRO_5040970770" evidence="3">
    <location>
        <begin position="17"/>
        <end position="555"/>
    </location>
</feature>
<evidence type="ECO:0000313" key="7">
    <source>
        <dbReference type="Proteomes" id="UP001140502"/>
    </source>
</evidence>
<comment type="similarity">
    <text evidence="1">Belongs to the peptidase S33 family.</text>
</comment>
<dbReference type="Proteomes" id="UP001140502">
    <property type="component" value="Unassembled WGS sequence"/>
</dbReference>
<dbReference type="AlphaFoldDB" id="A0A9W8WA45"/>
<sequence>MKHVFLSQLLLGSASALTLPNGMRLTYGAESGGSSGKSSGINWKGCGDLDFGKNINSIVTAQKPECAKLKVPLDYTSMSSGETIELQLIRHKATKKPFKGSVLYNPGGPGGSGVETIAAGGVEMRDILGGHYDLVSFDPRGTGKTLPFLCPSVDQNVTEGGSLASRAIEFNNLPEADTWKEVSTTTWKMAGQLADGCYKDYNKYGRFIGTAFIARDMISIVDALDQGPLINYWGTSYGTVLGQTFASMFPDRINRMLLDGNLLATDYSATTWISSPRDTELTLLNVFNECVKAGKKLCPLAEYKGKNTTGENLMDAFDKALEEQLGKESPAKGLAVNGDDAVAKIKSAVLLNLYHPNQMPAAIEKVTMALNGSWVEALAPGKPQTESLWNKGGALAILGISCGDSSFRAESPDDMYSLYRAHLAQSSFGDSGAGGRLSCARWRFEAAEKINNDKLRNIKTNYPVLVLNGIYDPVTPVSDAWEVSARLRNSRVMVYESAGHGFTAHPSKCSNEVVRKYFQEGELPEVGTVCKPDMTAYEYNQSLVKKAQEGQKDDK</sequence>
<keyword evidence="7" id="KW-1185">Reference proteome</keyword>
<feature type="domain" description="Peptidase S33 tripeptidyl aminopeptidase-like C-terminal" evidence="5">
    <location>
        <begin position="428"/>
        <end position="530"/>
    </location>
</feature>
<proteinExistence type="inferred from homology"/>
<accession>A0A9W8WA45</accession>
<keyword evidence="3" id="KW-0732">Signal</keyword>
<evidence type="ECO:0000259" key="5">
    <source>
        <dbReference type="Pfam" id="PF08386"/>
    </source>
</evidence>
<evidence type="ECO:0000256" key="2">
    <source>
        <dbReference type="ARBA" id="ARBA00022801"/>
    </source>
</evidence>
<feature type="signal peptide" evidence="3">
    <location>
        <begin position="1"/>
        <end position="16"/>
    </location>
</feature>
<dbReference type="InterPro" id="IPR000073">
    <property type="entry name" value="AB_hydrolase_1"/>
</dbReference>
<reference evidence="6" key="1">
    <citation type="submission" date="2022-10" db="EMBL/GenBank/DDBJ databases">
        <title>Tapping the CABI collections for fungal endophytes: first genome assemblies for Collariella, Neodidymelliopsis, Ascochyta clinopodiicola, Didymella pomorum, Didymosphaeria variabile, Neocosmospora piperis and Neocucurbitaria cava.</title>
        <authorList>
            <person name="Hill R."/>
        </authorList>
    </citation>
    <scope>NUCLEOTIDE SEQUENCE</scope>
    <source>
        <strain evidence="6">IMI 366586</strain>
    </source>
</reference>
<dbReference type="Pfam" id="PF08386">
    <property type="entry name" value="Abhydrolase_4"/>
    <property type="match status" value="1"/>
</dbReference>
<dbReference type="Gene3D" id="3.40.50.1820">
    <property type="entry name" value="alpha/beta hydrolase"/>
    <property type="match status" value="1"/>
</dbReference>
<evidence type="ECO:0000256" key="3">
    <source>
        <dbReference type="SAM" id="SignalP"/>
    </source>
</evidence>
<dbReference type="PANTHER" id="PTHR43248">
    <property type="entry name" value="2-SUCCINYL-6-HYDROXY-2,4-CYCLOHEXADIENE-1-CARBOXYLATE SYNTHASE"/>
    <property type="match status" value="1"/>
</dbReference>
<keyword evidence="2" id="KW-0378">Hydrolase</keyword>
<dbReference type="SUPFAM" id="SSF53474">
    <property type="entry name" value="alpha/beta-Hydrolases"/>
    <property type="match status" value="1"/>
</dbReference>
<dbReference type="EMBL" id="JAPEUR010000164">
    <property type="protein sequence ID" value="KAJ4317231.1"/>
    <property type="molecule type" value="Genomic_DNA"/>
</dbReference>
<feature type="domain" description="AB hydrolase-1" evidence="4">
    <location>
        <begin position="102"/>
        <end position="267"/>
    </location>
</feature>
<protein>
    <submittedName>
        <fullName evidence="6">Uncharacterized protein</fullName>
    </submittedName>
</protein>